<proteinExistence type="inferred from homology"/>
<dbReference type="CDD" id="cd05121">
    <property type="entry name" value="ABC1_ADCK3-like"/>
    <property type="match status" value="1"/>
</dbReference>
<gene>
    <name evidence="4" type="ORF">CJ198_11055</name>
</gene>
<keyword evidence="2" id="KW-1133">Transmembrane helix</keyword>
<organism evidence="4 5">
    <name type="scientific">Brevibacterium luteolum</name>
    <dbReference type="NCBI Taxonomy" id="199591"/>
    <lineage>
        <taxon>Bacteria</taxon>
        <taxon>Bacillati</taxon>
        <taxon>Actinomycetota</taxon>
        <taxon>Actinomycetes</taxon>
        <taxon>Micrococcales</taxon>
        <taxon>Brevibacteriaceae</taxon>
        <taxon>Brevibacterium</taxon>
    </lineage>
</organism>
<evidence type="ECO:0000313" key="4">
    <source>
        <dbReference type="EMBL" id="PMB97578.1"/>
    </source>
</evidence>
<dbReference type="OrthoDB" id="9795390at2"/>
<feature type="transmembrane region" description="Helical" evidence="2">
    <location>
        <begin position="639"/>
        <end position="664"/>
    </location>
</feature>
<feature type="transmembrane region" description="Helical" evidence="2">
    <location>
        <begin position="73"/>
        <end position="99"/>
    </location>
</feature>
<dbReference type="Proteomes" id="UP000235703">
    <property type="component" value="Unassembled WGS sequence"/>
</dbReference>
<feature type="transmembrane region" description="Helical" evidence="2">
    <location>
        <begin position="6"/>
        <end position="25"/>
    </location>
</feature>
<dbReference type="AlphaFoldDB" id="A0A2N6PFZ1"/>
<keyword evidence="5" id="KW-1185">Reference proteome</keyword>
<name>A0A2N6PFZ1_9MICO</name>
<protein>
    <submittedName>
        <fullName evidence="4">ABC transporter</fullName>
    </submittedName>
</protein>
<dbReference type="InterPro" id="IPR011009">
    <property type="entry name" value="Kinase-like_dom_sf"/>
</dbReference>
<reference evidence="4 5" key="1">
    <citation type="submission" date="2017-09" db="EMBL/GenBank/DDBJ databases">
        <title>Bacterial strain isolated from the female urinary microbiota.</title>
        <authorList>
            <person name="Thomas-White K."/>
            <person name="Kumar N."/>
            <person name="Forster S."/>
            <person name="Putonti C."/>
            <person name="Lawley T."/>
            <person name="Wolfe A.J."/>
        </authorList>
    </citation>
    <scope>NUCLEOTIDE SEQUENCE [LARGE SCALE GENOMIC DNA]</scope>
    <source>
        <strain evidence="4 5">UMB0680</strain>
    </source>
</reference>
<feature type="transmembrane region" description="Helical" evidence="2">
    <location>
        <begin position="608"/>
        <end position="627"/>
    </location>
</feature>
<keyword evidence="2" id="KW-0812">Transmembrane</keyword>
<dbReference type="SUPFAM" id="SSF56112">
    <property type="entry name" value="Protein kinase-like (PK-like)"/>
    <property type="match status" value="1"/>
</dbReference>
<dbReference type="InterPro" id="IPR004147">
    <property type="entry name" value="ABC1_dom"/>
</dbReference>
<comment type="similarity">
    <text evidence="1">Belongs to the protein kinase superfamily. ADCK protein kinase family.</text>
</comment>
<dbReference type="PANTHER" id="PTHR10566">
    <property type="entry name" value="CHAPERONE-ACTIVITY OF BC1 COMPLEX CABC1 -RELATED"/>
    <property type="match status" value="1"/>
</dbReference>
<comment type="caution">
    <text evidence="4">The sequence shown here is derived from an EMBL/GenBank/DDBJ whole genome shotgun (WGS) entry which is preliminary data.</text>
</comment>
<dbReference type="Pfam" id="PF03109">
    <property type="entry name" value="ABC1"/>
    <property type="match status" value="1"/>
</dbReference>
<evidence type="ECO:0000256" key="1">
    <source>
        <dbReference type="ARBA" id="ARBA00009670"/>
    </source>
</evidence>
<dbReference type="Gene3D" id="1.10.510.10">
    <property type="entry name" value="Transferase(Phosphotransferase) domain 1"/>
    <property type="match status" value="1"/>
</dbReference>
<evidence type="ECO:0000256" key="2">
    <source>
        <dbReference type="SAM" id="Phobius"/>
    </source>
</evidence>
<dbReference type="RefSeq" id="WP_102162661.1">
    <property type="nucleotide sequence ID" value="NZ_PNFZ01000006.1"/>
</dbReference>
<keyword evidence="2" id="KW-0472">Membrane</keyword>
<evidence type="ECO:0000313" key="5">
    <source>
        <dbReference type="Proteomes" id="UP000235703"/>
    </source>
</evidence>
<dbReference type="InterPro" id="IPR050154">
    <property type="entry name" value="UbiB_kinase"/>
</dbReference>
<dbReference type="EMBL" id="PNFZ01000006">
    <property type="protein sequence ID" value="PMB97578.1"/>
    <property type="molecule type" value="Genomic_DNA"/>
</dbReference>
<accession>A0A2N6PFZ1</accession>
<dbReference type="PANTHER" id="PTHR10566:SF113">
    <property type="entry name" value="PROTEIN ACTIVITY OF BC1 COMPLEX KINASE 7, CHLOROPLASTIC"/>
    <property type="match status" value="1"/>
</dbReference>
<evidence type="ECO:0000259" key="3">
    <source>
        <dbReference type="Pfam" id="PF03109"/>
    </source>
</evidence>
<sequence length="669" mass="73245">MNVLYSILLGLLNAVIVGVLVRRTITVGTGTLRNTIVSLVMGMSLWPITLQGYELLGISQGGQIPWIEMSFPAVMVFLLIFAWLIVIQMFLLLAIELVLPTGTFSSVMRQIVRLPVLYRRVSRVSQIQRILLRYGLARYLRPRIPTLKVSMREIARTTAEAFAAAGVTFVKLGQFIATRSDVVPQEFVEEFSKLQSDVPPVDFDQIRPVLERSFGRPVDEVFSSFDETPLAAASVAQVHAAKLPDGTPVVVKVQRPHLRKQVRADSDIIRALADQAHNRTGWAKKIGVRSIARGFIESLNEELDYGTEVRNTELLREAAQHHGNGWPHGPDGQPLVDVPRVYPELSSERVIVLEPVDGIPLSKAGDLVEKLSMIARREAADQLFMTVARQVLHKGVFHADLHAGNILIDPAGRLGLIDFGNVGRLDMRDRRDIALLLMAFERQNSQAATTAILDLFGAPVGVDIRLLQREIGQIMLQFDGGSGSSSAMFSELLSFVVDNGFELPAAVADAFRAISTLEGSLKKLDPTIDLLDLVRAHSDTLMRGAVSFRDSLGHADLYFTANAPMLASLPAQISRIAQHLEDGTLDIGTSGLNIDLIKNLVRTTVDQLVQVIIATALILGGVVMMSADFGPPLAPDLKLFTYFGAWVLLGGFVLAAVVLAPALATRRFK</sequence>
<feature type="transmembrane region" description="Helical" evidence="2">
    <location>
        <begin position="32"/>
        <end position="53"/>
    </location>
</feature>
<feature type="domain" description="ABC1 atypical kinase-like" evidence="3">
    <location>
        <begin position="193"/>
        <end position="448"/>
    </location>
</feature>